<gene>
    <name evidence="3" type="ORF">NX722_02435</name>
</gene>
<accession>A0ABT3MQY2</accession>
<reference evidence="3 4" key="1">
    <citation type="submission" date="2022-10" db="EMBL/GenBank/DDBJ databases">
        <title>High-quality genome sequences of two octocoral-associated bacteria, Endozoicomonas euniceicola EF212 and Endozoicomonas gorgoniicola PS125.</title>
        <authorList>
            <person name="Chiou Y.-J."/>
            <person name="Chen Y.-H."/>
        </authorList>
    </citation>
    <scope>NUCLEOTIDE SEQUENCE [LARGE SCALE GENOMIC DNA]</scope>
    <source>
        <strain evidence="3 4">PS125</strain>
    </source>
</reference>
<keyword evidence="2" id="KW-0472">Membrane</keyword>
<dbReference type="RefSeq" id="WP_262566565.1">
    <property type="nucleotide sequence ID" value="NZ_JAPFCC010000001.1"/>
</dbReference>
<dbReference type="EMBL" id="JAPFCC010000001">
    <property type="protein sequence ID" value="MCW7551518.1"/>
    <property type="molecule type" value="Genomic_DNA"/>
</dbReference>
<keyword evidence="4" id="KW-1185">Reference proteome</keyword>
<dbReference type="Pfam" id="PF05545">
    <property type="entry name" value="FixQ"/>
    <property type="match status" value="1"/>
</dbReference>
<feature type="compositionally biased region" description="Polar residues" evidence="1">
    <location>
        <begin position="55"/>
        <end position="73"/>
    </location>
</feature>
<keyword evidence="2" id="KW-1133">Transmembrane helix</keyword>
<protein>
    <submittedName>
        <fullName evidence="3">Cbb3-type cytochrome c oxidase subunit 3</fullName>
    </submittedName>
</protein>
<organism evidence="3 4">
    <name type="scientific">Endozoicomonas gorgoniicola</name>
    <dbReference type="NCBI Taxonomy" id="1234144"/>
    <lineage>
        <taxon>Bacteria</taxon>
        <taxon>Pseudomonadati</taxon>
        <taxon>Pseudomonadota</taxon>
        <taxon>Gammaproteobacteria</taxon>
        <taxon>Oceanospirillales</taxon>
        <taxon>Endozoicomonadaceae</taxon>
        <taxon>Endozoicomonas</taxon>
    </lineage>
</organism>
<sequence length="73" mass="8116">MDINDIRGLATVLAMVAFLSVTYWAYSGRKQKDFEEAAHLPFADEDDPDSRHNKNNGLQTGDSRMNNKGGVSQ</sequence>
<name>A0ABT3MQY2_9GAMM</name>
<dbReference type="Proteomes" id="UP001209854">
    <property type="component" value="Unassembled WGS sequence"/>
</dbReference>
<dbReference type="CDD" id="cd01324">
    <property type="entry name" value="cbb3_Oxidase_CcoQ"/>
    <property type="match status" value="1"/>
</dbReference>
<feature type="transmembrane region" description="Helical" evidence="2">
    <location>
        <begin position="6"/>
        <end position="26"/>
    </location>
</feature>
<evidence type="ECO:0000313" key="3">
    <source>
        <dbReference type="EMBL" id="MCW7551518.1"/>
    </source>
</evidence>
<proteinExistence type="predicted"/>
<keyword evidence="2" id="KW-0812">Transmembrane</keyword>
<evidence type="ECO:0000256" key="2">
    <source>
        <dbReference type="SAM" id="Phobius"/>
    </source>
</evidence>
<evidence type="ECO:0000256" key="1">
    <source>
        <dbReference type="SAM" id="MobiDB-lite"/>
    </source>
</evidence>
<evidence type="ECO:0000313" key="4">
    <source>
        <dbReference type="Proteomes" id="UP001209854"/>
    </source>
</evidence>
<comment type="caution">
    <text evidence="3">The sequence shown here is derived from an EMBL/GenBank/DDBJ whole genome shotgun (WGS) entry which is preliminary data.</text>
</comment>
<dbReference type="InterPro" id="IPR008621">
    <property type="entry name" value="Cbb3-typ_cyt_oxidase_comp"/>
</dbReference>
<feature type="region of interest" description="Disordered" evidence="1">
    <location>
        <begin position="39"/>
        <end position="73"/>
    </location>
</feature>